<dbReference type="PANTHER" id="PTHR33653:SF1">
    <property type="entry name" value="RIBONUCLEASE VAPC2"/>
    <property type="match status" value="1"/>
</dbReference>
<dbReference type="InterPro" id="IPR002716">
    <property type="entry name" value="PIN_dom"/>
</dbReference>
<dbReference type="GO" id="GO:0090729">
    <property type="term" value="F:toxin activity"/>
    <property type="evidence" value="ECO:0007669"/>
    <property type="project" value="UniProtKB-KW"/>
</dbReference>
<dbReference type="InterPro" id="IPR050556">
    <property type="entry name" value="Type_II_TA_system_RNase"/>
</dbReference>
<keyword evidence="2 8" id="KW-1277">Toxin-antitoxin system</keyword>
<evidence type="ECO:0000256" key="8">
    <source>
        <dbReference type="HAMAP-Rule" id="MF_00265"/>
    </source>
</evidence>
<keyword evidence="11" id="KW-1185">Reference proteome</keyword>
<dbReference type="InterPro" id="IPR029060">
    <property type="entry name" value="PIN-like_dom_sf"/>
</dbReference>
<dbReference type="AlphaFoldDB" id="A0A438MLP4"/>
<dbReference type="EMBL" id="SAUN01000001">
    <property type="protein sequence ID" value="RVX46571.1"/>
    <property type="molecule type" value="Genomic_DNA"/>
</dbReference>
<evidence type="ECO:0000256" key="5">
    <source>
        <dbReference type="ARBA" id="ARBA00022801"/>
    </source>
</evidence>
<evidence type="ECO:0000313" key="10">
    <source>
        <dbReference type="EMBL" id="RVX46571.1"/>
    </source>
</evidence>
<dbReference type="SUPFAM" id="SSF88723">
    <property type="entry name" value="PIN domain-like"/>
    <property type="match status" value="1"/>
</dbReference>
<keyword evidence="8" id="KW-0800">Toxin</keyword>
<organism evidence="10 11">
    <name type="scientific">Nonomuraea polychroma</name>
    <dbReference type="NCBI Taxonomy" id="46176"/>
    <lineage>
        <taxon>Bacteria</taxon>
        <taxon>Bacillati</taxon>
        <taxon>Actinomycetota</taxon>
        <taxon>Actinomycetes</taxon>
        <taxon>Streptosporangiales</taxon>
        <taxon>Streptosporangiaceae</taxon>
        <taxon>Nonomuraea</taxon>
    </lineage>
</organism>
<evidence type="ECO:0000256" key="2">
    <source>
        <dbReference type="ARBA" id="ARBA00022649"/>
    </source>
</evidence>
<keyword evidence="4 8" id="KW-0479">Metal-binding</keyword>
<comment type="similarity">
    <text evidence="7 8">Belongs to the PINc/VapC protein family.</text>
</comment>
<accession>A0A438MLP4</accession>
<comment type="caution">
    <text evidence="10">The sequence shown here is derived from an EMBL/GenBank/DDBJ whole genome shotgun (WGS) entry which is preliminary data.</text>
</comment>
<evidence type="ECO:0000313" key="11">
    <source>
        <dbReference type="Proteomes" id="UP000284824"/>
    </source>
</evidence>
<dbReference type="EC" id="3.1.-.-" evidence="8"/>
<comment type="cofactor">
    <cofactor evidence="1 8">
        <name>Mg(2+)</name>
        <dbReference type="ChEBI" id="CHEBI:18420"/>
    </cofactor>
</comment>
<keyword evidence="6 8" id="KW-0460">Magnesium</keyword>
<name>A0A438MLP4_9ACTN</name>
<dbReference type="CDD" id="cd18755">
    <property type="entry name" value="PIN_MtVapC3_VapC21-like"/>
    <property type="match status" value="1"/>
</dbReference>
<dbReference type="GO" id="GO:0016787">
    <property type="term" value="F:hydrolase activity"/>
    <property type="evidence" value="ECO:0007669"/>
    <property type="project" value="UniProtKB-KW"/>
</dbReference>
<sequence length="135" mass="15444">MSYLIDTSALWHLLRNADVLETWADRITTQPLRICEPTRTEFLYSATGPAHRDELEDELNTLCELAPVPKSAWRWVESAQYKLTQRGQHRSAGVVDLLLCATAVHHGLTVLHVDDDFATVAKVMTEVEQRDIRRF</sequence>
<dbReference type="RefSeq" id="WP_206641958.1">
    <property type="nucleotide sequence ID" value="NZ_SAUN01000001.1"/>
</dbReference>
<evidence type="ECO:0000259" key="9">
    <source>
        <dbReference type="Pfam" id="PF01850"/>
    </source>
</evidence>
<evidence type="ECO:0000256" key="4">
    <source>
        <dbReference type="ARBA" id="ARBA00022723"/>
    </source>
</evidence>
<feature type="binding site" evidence="8">
    <location>
        <position position="96"/>
    </location>
    <ligand>
        <name>Mg(2+)</name>
        <dbReference type="ChEBI" id="CHEBI:18420"/>
    </ligand>
</feature>
<dbReference type="Gene3D" id="3.40.50.1010">
    <property type="entry name" value="5'-nuclease"/>
    <property type="match status" value="1"/>
</dbReference>
<dbReference type="PANTHER" id="PTHR33653">
    <property type="entry name" value="RIBONUCLEASE VAPC2"/>
    <property type="match status" value="1"/>
</dbReference>
<evidence type="ECO:0000256" key="3">
    <source>
        <dbReference type="ARBA" id="ARBA00022722"/>
    </source>
</evidence>
<dbReference type="GO" id="GO:0000287">
    <property type="term" value="F:magnesium ion binding"/>
    <property type="evidence" value="ECO:0007669"/>
    <property type="project" value="UniProtKB-UniRule"/>
</dbReference>
<evidence type="ECO:0000256" key="7">
    <source>
        <dbReference type="ARBA" id="ARBA00038093"/>
    </source>
</evidence>
<feature type="domain" description="PIN" evidence="9">
    <location>
        <begin position="3"/>
        <end position="122"/>
    </location>
</feature>
<proteinExistence type="inferred from homology"/>
<keyword evidence="5 8" id="KW-0378">Hydrolase</keyword>
<reference evidence="10 11" key="1">
    <citation type="submission" date="2019-01" db="EMBL/GenBank/DDBJ databases">
        <title>Sequencing the genomes of 1000 actinobacteria strains.</title>
        <authorList>
            <person name="Klenk H.-P."/>
        </authorList>
    </citation>
    <scope>NUCLEOTIDE SEQUENCE [LARGE SCALE GENOMIC DNA]</scope>
    <source>
        <strain evidence="10 11">DSM 43925</strain>
    </source>
</reference>
<feature type="binding site" evidence="8">
    <location>
        <position position="6"/>
    </location>
    <ligand>
        <name>Mg(2+)</name>
        <dbReference type="ChEBI" id="CHEBI:18420"/>
    </ligand>
</feature>
<dbReference type="Proteomes" id="UP000284824">
    <property type="component" value="Unassembled WGS sequence"/>
</dbReference>
<keyword evidence="3 8" id="KW-0540">Nuclease</keyword>
<gene>
    <name evidence="8" type="primary">vapC</name>
    <name evidence="10" type="ORF">EDD27_9461</name>
</gene>
<evidence type="ECO:0000256" key="1">
    <source>
        <dbReference type="ARBA" id="ARBA00001946"/>
    </source>
</evidence>
<dbReference type="Pfam" id="PF01850">
    <property type="entry name" value="PIN"/>
    <property type="match status" value="1"/>
</dbReference>
<dbReference type="GO" id="GO:0004540">
    <property type="term" value="F:RNA nuclease activity"/>
    <property type="evidence" value="ECO:0007669"/>
    <property type="project" value="InterPro"/>
</dbReference>
<protein>
    <recommendedName>
        <fullName evidence="8">Ribonuclease VapC</fullName>
        <shortName evidence="8">RNase VapC</shortName>
        <ecNumber evidence="8">3.1.-.-</ecNumber>
    </recommendedName>
    <alternativeName>
        <fullName evidence="8">Toxin VapC</fullName>
    </alternativeName>
</protein>
<dbReference type="InterPro" id="IPR022907">
    <property type="entry name" value="VapC_family"/>
</dbReference>
<evidence type="ECO:0000256" key="6">
    <source>
        <dbReference type="ARBA" id="ARBA00022842"/>
    </source>
</evidence>
<comment type="function">
    <text evidence="8">Toxic component of a toxin-antitoxin (TA) system. An RNase.</text>
</comment>
<dbReference type="HAMAP" id="MF_00265">
    <property type="entry name" value="VapC_Nob1"/>
    <property type="match status" value="1"/>
</dbReference>